<reference evidence="1 3" key="1">
    <citation type="submission" date="2020-02" db="EMBL/GenBank/DDBJ databases">
        <authorList>
            <person name="Ferguson B K."/>
        </authorList>
    </citation>
    <scope>NUCLEOTIDE SEQUENCE [LARGE SCALE GENOMIC DNA]</scope>
</reference>
<dbReference type="EMBL" id="CADCXU010001396">
    <property type="protein sequence ID" value="CAA9993945.1"/>
    <property type="molecule type" value="Genomic_DNA"/>
</dbReference>
<gene>
    <name evidence="2" type="ORF">NTEN_LOCUS24608</name>
    <name evidence="1" type="ORF">NTEN_LOCUS785</name>
</gene>
<dbReference type="InterPro" id="IPR011989">
    <property type="entry name" value="ARM-like"/>
</dbReference>
<dbReference type="EMBL" id="CADCXU010036308">
    <property type="protein sequence ID" value="CAB0021083.1"/>
    <property type="molecule type" value="Genomic_DNA"/>
</dbReference>
<name>A0A6H5FVM2_9HEMI</name>
<accession>A0A6H5FVM2</accession>
<dbReference type="Proteomes" id="UP000479000">
    <property type="component" value="Unassembled WGS sequence"/>
</dbReference>
<dbReference type="Gene3D" id="1.25.10.10">
    <property type="entry name" value="Leucine-rich Repeat Variant"/>
    <property type="match status" value="1"/>
</dbReference>
<keyword evidence="3" id="KW-1185">Reference proteome</keyword>
<evidence type="ECO:0000313" key="1">
    <source>
        <dbReference type="EMBL" id="CAA9993945.1"/>
    </source>
</evidence>
<evidence type="ECO:0000313" key="2">
    <source>
        <dbReference type="EMBL" id="CAB0021083.1"/>
    </source>
</evidence>
<evidence type="ECO:0000313" key="3">
    <source>
        <dbReference type="Proteomes" id="UP000479000"/>
    </source>
</evidence>
<sequence length="63" mass="7242">MLNDATVTIDPAVKVQNLERVQYILLKQEPELLDKFIQDVVAFQNDKNGDVRKAVINFIEELV</sequence>
<feature type="non-terminal residue" evidence="1">
    <location>
        <position position="63"/>
    </location>
</feature>
<proteinExistence type="predicted"/>
<dbReference type="OrthoDB" id="331600at2759"/>
<dbReference type="AlphaFoldDB" id="A0A6H5FVM2"/>
<organism evidence="1 3">
    <name type="scientific">Nesidiocoris tenuis</name>
    <dbReference type="NCBI Taxonomy" id="355587"/>
    <lineage>
        <taxon>Eukaryota</taxon>
        <taxon>Metazoa</taxon>
        <taxon>Ecdysozoa</taxon>
        <taxon>Arthropoda</taxon>
        <taxon>Hexapoda</taxon>
        <taxon>Insecta</taxon>
        <taxon>Pterygota</taxon>
        <taxon>Neoptera</taxon>
        <taxon>Paraneoptera</taxon>
        <taxon>Hemiptera</taxon>
        <taxon>Heteroptera</taxon>
        <taxon>Panheteroptera</taxon>
        <taxon>Cimicomorpha</taxon>
        <taxon>Miridae</taxon>
        <taxon>Dicyphina</taxon>
        <taxon>Nesidiocoris</taxon>
    </lineage>
</organism>
<protein>
    <submittedName>
        <fullName evidence="1">Uncharacterized protein</fullName>
    </submittedName>
</protein>